<gene>
    <name evidence="1" type="ORF">MILVUS5_LOCUS23752</name>
</gene>
<organism evidence="1 2">
    <name type="scientific">Trifolium pratense</name>
    <name type="common">Red clover</name>
    <dbReference type="NCBI Taxonomy" id="57577"/>
    <lineage>
        <taxon>Eukaryota</taxon>
        <taxon>Viridiplantae</taxon>
        <taxon>Streptophyta</taxon>
        <taxon>Embryophyta</taxon>
        <taxon>Tracheophyta</taxon>
        <taxon>Spermatophyta</taxon>
        <taxon>Magnoliopsida</taxon>
        <taxon>eudicotyledons</taxon>
        <taxon>Gunneridae</taxon>
        <taxon>Pentapetalae</taxon>
        <taxon>rosids</taxon>
        <taxon>fabids</taxon>
        <taxon>Fabales</taxon>
        <taxon>Fabaceae</taxon>
        <taxon>Papilionoideae</taxon>
        <taxon>50 kb inversion clade</taxon>
        <taxon>NPAAA clade</taxon>
        <taxon>Hologalegina</taxon>
        <taxon>IRL clade</taxon>
        <taxon>Trifolieae</taxon>
        <taxon>Trifolium</taxon>
    </lineage>
</organism>
<evidence type="ECO:0000313" key="1">
    <source>
        <dbReference type="EMBL" id="CAJ2657129.1"/>
    </source>
</evidence>
<evidence type="ECO:0000313" key="2">
    <source>
        <dbReference type="Proteomes" id="UP001177021"/>
    </source>
</evidence>
<protein>
    <submittedName>
        <fullName evidence="1">Uncharacterized protein</fullName>
    </submittedName>
</protein>
<keyword evidence="2" id="KW-1185">Reference proteome</keyword>
<dbReference type="Proteomes" id="UP001177021">
    <property type="component" value="Unassembled WGS sequence"/>
</dbReference>
<sequence>MRRSETTETQTDTPVKKFRTESDRKLRRSYIERQHENVDSLINCVMKNIGFHHGKPIAAFTIYKCLLHWKSFEAERTSVFDRLIHMIGSAIENQDDSDLMAYWLSNTSALLFLLQQSLKSGGSNDATPVRKPPNPTSLFGRMTMGFRSSPSSANLPTPSEVVRKVEAKYPALLFKLQLTTYMEKIYGILRDNLKKELESFILLCIQSIIESFNTILCTMKENFVPPVLVQKIFSQTFSYINVQLFNSLLLRRDCYPFSNGEYVKAGLAELELRCCQERRSMLAHLGMSSSTLDRQR</sequence>
<dbReference type="EMBL" id="CASHSV030000311">
    <property type="protein sequence ID" value="CAJ2657129.1"/>
    <property type="molecule type" value="Genomic_DNA"/>
</dbReference>
<accession>A0ACB0KLA6</accession>
<reference evidence="1" key="1">
    <citation type="submission" date="2023-10" db="EMBL/GenBank/DDBJ databases">
        <authorList>
            <person name="Rodriguez Cubillos JULIANA M."/>
            <person name="De Vega J."/>
        </authorList>
    </citation>
    <scope>NUCLEOTIDE SEQUENCE</scope>
</reference>
<name>A0ACB0KLA6_TRIPR</name>
<proteinExistence type="predicted"/>
<comment type="caution">
    <text evidence="1">The sequence shown here is derived from an EMBL/GenBank/DDBJ whole genome shotgun (WGS) entry which is preliminary data.</text>
</comment>